<dbReference type="Proteomes" id="UP000540568">
    <property type="component" value="Unassembled WGS sequence"/>
</dbReference>
<keyword evidence="3" id="KW-1185">Reference proteome</keyword>
<evidence type="ECO:0000313" key="3">
    <source>
        <dbReference type="Proteomes" id="UP000540568"/>
    </source>
</evidence>
<feature type="region of interest" description="Disordered" evidence="1">
    <location>
        <begin position="137"/>
        <end position="172"/>
    </location>
</feature>
<organism evidence="2 3">
    <name type="scientific">Promicromonospora sukumoe</name>
    <dbReference type="NCBI Taxonomy" id="88382"/>
    <lineage>
        <taxon>Bacteria</taxon>
        <taxon>Bacillati</taxon>
        <taxon>Actinomycetota</taxon>
        <taxon>Actinomycetes</taxon>
        <taxon>Micrococcales</taxon>
        <taxon>Promicromonosporaceae</taxon>
        <taxon>Promicromonospora</taxon>
    </lineage>
</organism>
<dbReference type="AlphaFoldDB" id="A0A7W3J4P0"/>
<sequence>MTASSEIIPDHPLVDDAALLALAELLHGGIRPRRRTLWFVLLDGERRPLPVVVPVDLVPELPDPLGVDNLGRSWHQILRGEPGASVVLMLERPGPGDPSFEDRAWHAALRSAAAEQGLTVAAFFLATADGVAALAPEEAPAPDDARAADGAAPGPVTGVRPRWPRAVPTRRR</sequence>
<dbReference type="RefSeq" id="WP_182613929.1">
    <property type="nucleotide sequence ID" value="NZ_BAAATF010000001.1"/>
</dbReference>
<evidence type="ECO:0000256" key="1">
    <source>
        <dbReference type="SAM" id="MobiDB-lite"/>
    </source>
</evidence>
<comment type="caution">
    <text evidence="2">The sequence shown here is derived from an EMBL/GenBank/DDBJ whole genome shotgun (WGS) entry which is preliminary data.</text>
</comment>
<proteinExistence type="predicted"/>
<accession>A0A7W3J4P0</accession>
<reference evidence="2 3" key="1">
    <citation type="submission" date="2020-07" db="EMBL/GenBank/DDBJ databases">
        <title>Sequencing the genomes of 1000 actinobacteria strains.</title>
        <authorList>
            <person name="Klenk H.-P."/>
        </authorList>
    </citation>
    <scope>NUCLEOTIDE SEQUENCE [LARGE SCALE GENOMIC DNA]</scope>
    <source>
        <strain evidence="2 3">DSM 44121</strain>
    </source>
</reference>
<protein>
    <submittedName>
        <fullName evidence="2">Uncharacterized protein</fullName>
    </submittedName>
</protein>
<evidence type="ECO:0000313" key="2">
    <source>
        <dbReference type="EMBL" id="MBA8806150.1"/>
    </source>
</evidence>
<dbReference type="EMBL" id="JACGWV010000001">
    <property type="protein sequence ID" value="MBA8806150.1"/>
    <property type="molecule type" value="Genomic_DNA"/>
</dbReference>
<gene>
    <name evidence="2" type="ORF">FHX71_000092</name>
</gene>
<name>A0A7W3J4P0_9MICO</name>